<evidence type="ECO:0000256" key="1">
    <source>
        <dbReference type="SAM" id="Phobius"/>
    </source>
</evidence>
<organism evidence="2 3">
    <name type="scientific">Amantichitinum ursilacus</name>
    <dbReference type="NCBI Taxonomy" id="857265"/>
    <lineage>
        <taxon>Bacteria</taxon>
        <taxon>Pseudomonadati</taxon>
        <taxon>Pseudomonadota</taxon>
        <taxon>Betaproteobacteria</taxon>
        <taxon>Neisseriales</taxon>
        <taxon>Chitinibacteraceae</taxon>
        <taxon>Amantichitinum</taxon>
    </lineage>
</organism>
<keyword evidence="1" id="KW-0812">Transmembrane</keyword>
<evidence type="ECO:0000313" key="2">
    <source>
        <dbReference type="EMBL" id="KPC54468.1"/>
    </source>
</evidence>
<proteinExistence type="predicted"/>
<accession>A0A0N0XKC0</accession>
<dbReference type="RefSeq" id="WP_053936266.1">
    <property type="nucleotide sequence ID" value="NZ_LAQT01000002.1"/>
</dbReference>
<dbReference type="Proteomes" id="UP000037939">
    <property type="component" value="Unassembled WGS sequence"/>
</dbReference>
<keyword evidence="3" id="KW-1185">Reference proteome</keyword>
<sequence length="119" mass="12236">MFPAGAPGVGLLLLRAATAIALPLYGCCANTPWAGVDIAVGVLAALLALGLFTPMTAGVVVLLQLAGLRWCLPPLLPMALLLTMNAAALALLGPGAWSLDARMFGRRIVLSHSPDEGRH</sequence>
<reference evidence="2 3" key="1">
    <citation type="submission" date="2015-07" db="EMBL/GenBank/DDBJ databases">
        <title>Draft genome sequence of the Amantichitinum ursilacus IGB-41, a new chitin-degrading bacterium.</title>
        <authorList>
            <person name="Kirstahler P."/>
            <person name="Guenther M."/>
            <person name="Grumaz C."/>
            <person name="Rupp S."/>
            <person name="Zibek S."/>
            <person name="Sohn K."/>
        </authorList>
    </citation>
    <scope>NUCLEOTIDE SEQUENCE [LARGE SCALE GENOMIC DNA]</scope>
    <source>
        <strain evidence="2 3">IGB-41</strain>
    </source>
</reference>
<feature type="transmembrane region" description="Helical" evidence="1">
    <location>
        <begin position="75"/>
        <end position="97"/>
    </location>
</feature>
<feature type="transmembrane region" description="Helical" evidence="1">
    <location>
        <begin position="38"/>
        <end position="63"/>
    </location>
</feature>
<dbReference type="EMBL" id="LAQT01000002">
    <property type="protein sequence ID" value="KPC54468.1"/>
    <property type="molecule type" value="Genomic_DNA"/>
</dbReference>
<comment type="caution">
    <text evidence="2">The sequence shown here is derived from an EMBL/GenBank/DDBJ whole genome shotgun (WGS) entry which is preliminary data.</text>
</comment>
<protein>
    <submittedName>
        <fullName evidence="2">Uncharacterized protein</fullName>
    </submittedName>
</protein>
<name>A0A0N0XKC0_9NEIS</name>
<keyword evidence="1" id="KW-1133">Transmembrane helix</keyword>
<evidence type="ECO:0000313" key="3">
    <source>
        <dbReference type="Proteomes" id="UP000037939"/>
    </source>
</evidence>
<gene>
    <name evidence="2" type="ORF">WG78_02795</name>
</gene>
<dbReference type="AlphaFoldDB" id="A0A0N0XKC0"/>
<keyword evidence="1" id="KW-0472">Membrane</keyword>